<evidence type="ECO:0000256" key="1">
    <source>
        <dbReference type="SAM" id="Phobius"/>
    </source>
</evidence>
<keyword evidence="1" id="KW-1133">Transmembrane helix</keyword>
<sequence length="165" mass="19049">MKITLEFLRFICLFIVLFAVLGIVIPIGLLFFGVDPYKYGWIAIIGVFVSVFAIYKKKGWGKDVNLPILGISALSMILLSAVVPDMVPEQFHASTYIYTYGLPFPYFSLYSESGANFMLPNLLSFRLTNWDMNIIGFFMNIFLFYVLFNWLIKKFPITKYKEISQ</sequence>
<keyword evidence="1" id="KW-0472">Membrane</keyword>
<gene>
    <name evidence="2" type="ORF">SAMN04487944_11677</name>
</gene>
<evidence type="ECO:0000313" key="3">
    <source>
        <dbReference type="Proteomes" id="UP000199687"/>
    </source>
</evidence>
<name>A0A1H9U8D9_9BACI</name>
<dbReference type="AlphaFoldDB" id="A0A1H9U8D9"/>
<accession>A0A1H9U8D9</accession>
<evidence type="ECO:0000313" key="2">
    <source>
        <dbReference type="EMBL" id="SES05531.1"/>
    </source>
</evidence>
<dbReference type="Proteomes" id="UP000199687">
    <property type="component" value="Unassembled WGS sequence"/>
</dbReference>
<keyword evidence="3" id="KW-1185">Reference proteome</keyword>
<organism evidence="2 3">
    <name type="scientific">Gracilibacillus ureilyticus</name>
    <dbReference type="NCBI Taxonomy" id="531814"/>
    <lineage>
        <taxon>Bacteria</taxon>
        <taxon>Bacillati</taxon>
        <taxon>Bacillota</taxon>
        <taxon>Bacilli</taxon>
        <taxon>Bacillales</taxon>
        <taxon>Bacillaceae</taxon>
        <taxon>Gracilibacillus</taxon>
    </lineage>
</organism>
<dbReference type="EMBL" id="FOGL01000016">
    <property type="protein sequence ID" value="SES05531.1"/>
    <property type="molecule type" value="Genomic_DNA"/>
</dbReference>
<dbReference type="OrthoDB" id="2428268at2"/>
<feature type="transmembrane region" description="Helical" evidence="1">
    <location>
        <begin position="39"/>
        <end position="55"/>
    </location>
</feature>
<protein>
    <submittedName>
        <fullName evidence="2">Uncharacterized protein</fullName>
    </submittedName>
</protein>
<feature type="transmembrane region" description="Helical" evidence="1">
    <location>
        <begin position="64"/>
        <end position="83"/>
    </location>
</feature>
<dbReference type="RefSeq" id="WP_089742560.1">
    <property type="nucleotide sequence ID" value="NZ_FOGL01000016.1"/>
</dbReference>
<feature type="transmembrane region" description="Helical" evidence="1">
    <location>
        <begin position="132"/>
        <end position="152"/>
    </location>
</feature>
<reference evidence="2 3" key="1">
    <citation type="submission" date="2016-10" db="EMBL/GenBank/DDBJ databases">
        <authorList>
            <person name="de Groot N.N."/>
        </authorList>
    </citation>
    <scope>NUCLEOTIDE SEQUENCE [LARGE SCALE GENOMIC DNA]</scope>
    <source>
        <strain evidence="2 3">CGMCC 1.7727</strain>
    </source>
</reference>
<proteinExistence type="predicted"/>
<keyword evidence="1" id="KW-0812">Transmembrane</keyword>
<feature type="transmembrane region" description="Helical" evidence="1">
    <location>
        <begin position="7"/>
        <end position="33"/>
    </location>
</feature>